<organism evidence="2 3">
    <name type="scientific">Dawidia cretensis</name>
    <dbReference type="NCBI Taxonomy" id="2782350"/>
    <lineage>
        <taxon>Bacteria</taxon>
        <taxon>Pseudomonadati</taxon>
        <taxon>Bacteroidota</taxon>
        <taxon>Cytophagia</taxon>
        <taxon>Cytophagales</taxon>
        <taxon>Chryseotaleaceae</taxon>
        <taxon>Dawidia</taxon>
    </lineage>
</organism>
<dbReference type="PANTHER" id="PTHR43433:SF5">
    <property type="entry name" value="AB HYDROLASE-1 DOMAIN-CONTAINING PROTEIN"/>
    <property type="match status" value="1"/>
</dbReference>
<dbReference type="Pfam" id="PF12697">
    <property type="entry name" value="Abhydrolase_6"/>
    <property type="match status" value="1"/>
</dbReference>
<dbReference type="PANTHER" id="PTHR43433">
    <property type="entry name" value="HYDROLASE, ALPHA/BETA FOLD FAMILY PROTEIN"/>
    <property type="match status" value="1"/>
</dbReference>
<evidence type="ECO:0000313" key="3">
    <source>
        <dbReference type="Proteomes" id="UP001319080"/>
    </source>
</evidence>
<dbReference type="RefSeq" id="WP_254086559.1">
    <property type="nucleotide sequence ID" value="NZ_JAHESE010000028.1"/>
</dbReference>
<proteinExistence type="predicted"/>
<evidence type="ECO:0000313" key="2">
    <source>
        <dbReference type="EMBL" id="MBT1710981.1"/>
    </source>
</evidence>
<dbReference type="InterPro" id="IPR029058">
    <property type="entry name" value="AB_hydrolase_fold"/>
</dbReference>
<protein>
    <submittedName>
        <fullName evidence="2">Alpha/beta hydrolase</fullName>
    </submittedName>
</protein>
<comment type="caution">
    <text evidence="2">The sequence shown here is derived from an EMBL/GenBank/DDBJ whole genome shotgun (WGS) entry which is preliminary data.</text>
</comment>
<dbReference type="AlphaFoldDB" id="A0AAP2GRR6"/>
<dbReference type="Gene3D" id="3.40.50.1820">
    <property type="entry name" value="alpha/beta hydrolase"/>
    <property type="match status" value="1"/>
</dbReference>
<keyword evidence="3" id="KW-1185">Reference proteome</keyword>
<accession>A0AAP2GRR6</accession>
<sequence length="265" mass="28347">MQTVTSKDGTKIAYEKLGKGPAVILVVGALASRSDHDKLAQRLSPDFTVYNYDRRGRGDSGDTKPYAVQREIEDIDALLDEAGGSAYIYGISSGACLALEATAALGDKIKKAAIYEAPYDEAEGEAGKWKTYRATLDSLLAADRRGEAIEYHMKFVGVPEAAVIGMKASPGWSNMKALAPTIAYDVAVVGEDRSIPAGRVGTIKATILVMDGGASAESMPFMRATADKLAKTAPHAQRRTIEGEDHSVDEKVLAPILKAFYSEEK</sequence>
<dbReference type="EMBL" id="JAHESE010000028">
    <property type="protein sequence ID" value="MBT1710981.1"/>
    <property type="molecule type" value="Genomic_DNA"/>
</dbReference>
<name>A0AAP2GRR6_9BACT</name>
<dbReference type="InterPro" id="IPR000073">
    <property type="entry name" value="AB_hydrolase_1"/>
</dbReference>
<dbReference type="Proteomes" id="UP001319080">
    <property type="component" value="Unassembled WGS sequence"/>
</dbReference>
<feature type="domain" description="AB hydrolase-1" evidence="1">
    <location>
        <begin position="23"/>
        <end position="248"/>
    </location>
</feature>
<reference evidence="2 3" key="1">
    <citation type="submission" date="2021-05" db="EMBL/GenBank/DDBJ databases">
        <title>A Polyphasic approach of four new species of the genus Ohtaekwangia: Ohtaekwangia histidinii sp. nov., Ohtaekwangia cretensis sp. nov., Ohtaekwangia indiensis sp. nov., Ohtaekwangia reichenbachii sp. nov. from diverse environment.</title>
        <authorList>
            <person name="Octaviana S."/>
        </authorList>
    </citation>
    <scope>NUCLEOTIDE SEQUENCE [LARGE SCALE GENOMIC DNA]</scope>
    <source>
        <strain evidence="2 3">PWU5</strain>
    </source>
</reference>
<dbReference type="SUPFAM" id="SSF53474">
    <property type="entry name" value="alpha/beta-Hydrolases"/>
    <property type="match status" value="1"/>
</dbReference>
<dbReference type="InterPro" id="IPR050471">
    <property type="entry name" value="AB_hydrolase"/>
</dbReference>
<keyword evidence="2" id="KW-0378">Hydrolase</keyword>
<gene>
    <name evidence="2" type="ORF">KK062_22250</name>
</gene>
<evidence type="ECO:0000259" key="1">
    <source>
        <dbReference type="Pfam" id="PF12697"/>
    </source>
</evidence>
<dbReference type="GO" id="GO:0016787">
    <property type="term" value="F:hydrolase activity"/>
    <property type="evidence" value="ECO:0007669"/>
    <property type="project" value="UniProtKB-KW"/>
</dbReference>